<dbReference type="RefSeq" id="WP_163963378.1">
    <property type="nucleotide sequence ID" value="NZ_JAAGNX010000002.1"/>
</dbReference>
<dbReference type="InterPro" id="IPR007712">
    <property type="entry name" value="RelE/ParE_toxin"/>
</dbReference>
<gene>
    <name evidence="3" type="ORF">G0Q06_05665</name>
</gene>
<keyword evidence="4" id="KW-1185">Reference proteome</keyword>
<dbReference type="SUPFAM" id="SSF143011">
    <property type="entry name" value="RelE-like"/>
    <property type="match status" value="1"/>
</dbReference>
<evidence type="ECO:0000256" key="2">
    <source>
        <dbReference type="ARBA" id="ARBA00022649"/>
    </source>
</evidence>
<comment type="caution">
    <text evidence="3">The sequence shown here is derived from an EMBL/GenBank/DDBJ whole genome shotgun (WGS) entry which is preliminary data.</text>
</comment>
<evidence type="ECO:0000256" key="1">
    <source>
        <dbReference type="ARBA" id="ARBA00006226"/>
    </source>
</evidence>
<name>A0A6B2LYZ7_9BACT</name>
<dbReference type="PANTHER" id="PTHR35601:SF1">
    <property type="entry name" value="TOXIN RELE"/>
    <property type="match status" value="1"/>
</dbReference>
<dbReference type="EMBL" id="JAAGNX010000002">
    <property type="protein sequence ID" value="NDV61931.1"/>
    <property type="molecule type" value="Genomic_DNA"/>
</dbReference>
<evidence type="ECO:0000313" key="4">
    <source>
        <dbReference type="Proteomes" id="UP000478417"/>
    </source>
</evidence>
<proteinExistence type="inferred from homology"/>
<protein>
    <submittedName>
        <fullName evidence="3">Type II toxin-antitoxin system RelE/ParE family toxin</fullName>
    </submittedName>
</protein>
<organism evidence="3 4">
    <name type="scientific">Oceanipulchritudo coccoides</name>
    <dbReference type="NCBI Taxonomy" id="2706888"/>
    <lineage>
        <taxon>Bacteria</taxon>
        <taxon>Pseudomonadati</taxon>
        <taxon>Verrucomicrobiota</taxon>
        <taxon>Opitutia</taxon>
        <taxon>Puniceicoccales</taxon>
        <taxon>Oceanipulchritudinaceae</taxon>
        <taxon>Oceanipulchritudo</taxon>
    </lineage>
</organism>
<evidence type="ECO:0000313" key="3">
    <source>
        <dbReference type="EMBL" id="NDV61931.1"/>
    </source>
</evidence>
<comment type="similarity">
    <text evidence="1">Belongs to the RelE toxin family.</text>
</comment>
<sequence length="85" mass="10059">MESYKIVIKRSATKEIERIPKSHRKRIVSKIQELSKEPRPLGVKKLSGEEKYRIRQGDYRILYKVEDSIITVTVVKVGNRKDVYR</sequence>
<dbReference type="Proteomes" id="UP000478417">
    <property type="component" value="Unassembled WGS sequence"/>
</dbReference>
<dbReference type="Gene3D" id="3.30.2310.20">
    <property type="entry name" value="RelE-like"/>
    <property type="match status" value="1"/>
</dbReference>
<dbReference type="Pfam" id="PF05016">
    <property type="entry name" value="ParE_toxin"/>
    <property type="match status" value="1"/>
</dbReference>
<keyword evidence="2" id="KW-1277">Toxin-antitoxin system</keyword>
<dbReference type="InterPro" id="IPR035093">
    <property type="entry name" value="RelE/ParE_toxin_dom_sf"/>
</dbReference>
<reference evidence="3 4" key="1">
    <citation type="submission" date="2020-02" db="EMBL/GenBank/DDBJ databases">
        <title>Albibacoteraceae fam. nov., the first described family within the subdivision 4 Verrucomicrobia.</title>
        <authorList>
            <person name="Xi F."/>
        </authorList>
    </citation>
    <scope>NUCLEOTIDE SEQUENCE [LARGE SCALE GENOMIC DNA]</scope>
    <source>
        <strain evidence="3 4">CK1056</strain>
    </source>
</reference>
<accession>A0A6B2LYZ7</accession>
<dbReference type="AlphaFoldDB" id="A0A6B2LYZ7"/>
<dbReference type="PANTHER" id="PTHR35601">
    <property type="entry name" value="TOXIN RELE"/>
    <property type="match status" value="1"/>
</dbReference>